<organism evidence="16 17">
    <name type="scientific">Flavobacterium succinicans</name>
    <dbReference type="NCBI Taxonomy" id="29536"/>
    <lineage>
        <taxon>Bacteria</taxon>
        <taxon>Pseudomonadati</taxon>
        <taxon>Bacteroidota</taxon>
        <taxon>Flavobacteriia</taxon>
        <taxon>Flavobacteriales</taxon>
        <taxon>Flavobacteriaceae</taxon>
        <taxon>Flavobacterium</taxon>
    </lineage>
</organism>
<evidence type="ECO:0000256" key="7">
    <source>
        <dbReference type="ARBA" id="ARBA00023239"/>
    </source>
</evidence>
<comment type="caution">
    <text evidence="16">The sequence shown here is derived from an EMBL/GenBank/DDBJ whole genome shotgun (WGS) entry which is preliminary data.</text>
</comment>
<feature type="domain" description="Fumarate lyase N-terminal" evidence="14">
    <location>
        <begin position="58"/>
        <end position="312"/>
    </location>
</feature>
<evidence type="ECO:0000256" key="8">
    <source>
        <dbReference type="ARBA" id="ARBA00024477"/>
    </source>
</evidence>
<dbReference type="InterPro" id="IPR024083">
    <property type="entry name" value="Fumarase/histidase_N"/>
</dbReference>
<comment type="catalytic activity">
    <reaction evidence="8">
        <text>(2S)-2-[5-amino-1-(5-phospho-beta-D-ribosyl)imidazole-4-carboxamido]succinate = 5-amino-1-(5-phospho-beta-D-ribosyl)imidazole-4-carboxamide + fumarate</text>
        <dbReference type="Rhea" id="RHEA:23920"/>
        <dbReference type="ChEBI" id="CHEBI:29806"/>
        <dbReference type="ChEBI" id="CHEBI:58443"/>
        <dbReference type="ChEBI" id="CHEBI:58475"/>
        <dbReference type="EC" id="4.3.2.2"/>
    </reaction>
    <physiologicalReaction direction="left-to-right" evidence="8">
        <dbReference type="Rhea" id="RHEA:23921"/>
    </physiologicalReaction>
</comment>
<dbReference type="InterPro" id="IPR020557">
    <property type="entry name" value="Fumarate_lyase_CS"/>
</dbReference>
<evidence type="ECO:0000259" key="14">
    <source>
        <dbReference type="Pfam" id="PF00206"/>
    </source>
</evidence>
<proteinExistence type="inferred from homology"/>
<dbReference type="Gene3D" id="1.10.40.30">
    <property type="entry name" value="Fumarase/aspartase (C-terminal domain)"/>
    <property type="match status" value="1"/>
</dbReference>
<sequence length="448" mass="50774">MTTLNELNAISPIDGRYRNKTIALAPFFSEEALIKYRVLVEIEYFIALCEQPLPQLTGVNPNVFESLRNLYKNFSTEDALWIKETEKVTNHDVKAVEYFIKDAFEKLGLSAHKEFIHFGLTSQDINNTAIPLSTKEAFEKVYMPSLIGLIAKLKELSQEWAHVPMLARTHGQPASPTRLGKEIGVFVERLEEQMRLLFNIPFAAKFGGATGNYNAHHVAYPQIDWRQFGKKFVEDILGLHHSFPTTQIEHYDHFAAFFDALKRINTIIIDLDRDIWTYVSMEYFKQKIKAGEIGSSAMPHKVNPIDFENSEGNLGIANAIFEHLSAKLPLSRLQRDLTDSTVLRNIGVPMGHTLIAFEATLKGLNKLLLNESKFHEDLENNWAVVAEAIQTILRREAYPNPYEALKGLTRTNEAITKDSMHAFIATLEVSDAIKAELLQITPSNFIGI</sequence>
<comment type="function">
    <text evidence="9">Catalyzes two reactions in de novo purine nucleotide biosynthesis. Catalyzes the breakdown of 5-aminoimidazole- (N-succinylocarboxamide) ribotide (SAICAR or 2-[5-amino-1-(5-phospho-beta-D-ribosyl)imidazole-4-carboxamido]succinate) to 5-aminoimidazole-4-carboxamide ribotide (AICAR or 5-amino-1-(5-phospho-beta-D-ribosyl)imidazole-4-carboxamide) and fumarate, and of adenylosuccinate (ADS or N(6)-(1,2-dicarboxyethyl)-AMP) to adenosine monophosphate (AMP) and fumarate.</text>
</comment>
<evidence type="ECO:0000256" key="3">
    <source>
        <dbReference type="ARBA" id="ARBA00008273"/>
    </source>
</evidence>
<dbReference type="NCBIfam" id="TIGR00928">
    <property type="entry name" value="purB"/>
    <property type="match status" value="1"/>
</dbReference>
<accession>A0A199XTF6</accession>
<evidence type="ECO:0000313" key="17">
    <source>
        <dbReference type="Proteomes" id="UP000093807"/>
    </source>
</evidence>
<keyword evidence="6 13" id="KW-0658">Purine biosynthesis</keyword>
<evidence type="ECO:0000256" key="4">
    <source>
        <dbReference type="ARBA" id="ARBA00012339"/>
    </source>
</evidence>
<gene>
    <name evidence="16" type="primary">purB</name>
    <name evidence="16" type="ORF">FLB_10780</name>
</gene>
<evidence type="ECO:0000256" key="1">
    <source>
        <dbReference type="ARBA" id="ARBA00004706"/>
    </source>
</evidence>
<comment type="pathway">
    <text evidence="2 13">Purine metabolism; AMP biosynthesis via de novo pathway; AMP from IMP: step 2/2.</text>
</comment>
<dbReference type="RefSeq" id="WP_064714929.1">
    <property type="nucleotide sequence ID" value="NZ_JMTM01000023.1"/>
</dbReference>
<dbReference type="InterPro" id="IPR004769">
    <property type="entry name" value="Pur_lyase"/>
</dbReference>
<dbReference type="EMBL" id="JMTM01000023">
    <property type="protein sequence ID" value="OAZ04526.1"/>
    <property type="molecule type" value="Genomic_DNA"/>
</dbReference>
<dbReference type="NCBIfam" id="NF006764">
    <property type="entry name" value="PRK09285.1"/>
    <property type="match status" value="1"/>
</dbReference>
<keyword evidence="7 13" id="KW-0456">Lyase</keyword>
<dbReference type="GO" id="GO:0006189">
    <property type="term" value="P:'de novo' IMP biosynthetic process"/>
    <property type="evidence" value="ECO:0007669"/>
    <property type="project" value="UniProtKB-UniPathway"/>
</dbReference>
<protein>
    <recommendedName>
        <fullName evidence="5 12">Adenylosuccinate lyase</fullName>
        <shortName evidence="13">ASL</shortName>
        <ecNumber evidence="4 12">4.3.2.2</ecNumber>
    </recommendedName>
    <alternativeName>
        <fullName evidence="10 13">Adenylosuccinase</fullName>
    </alternativeName>
</protein>
<dbReference type="GO" id="GO:0004018">
    <property type="term" value="F:N6-(1,2-dicarboxyethyl)AMP AMP-lyase (fumarate-forming) activity"/>
    <property type="evidence" value="ECO:0007669"/>
    <property type="project" value="UniProtKB-UniRule"/>
</dbReference>
<dbReference type="PANTHER" id="PTHR43411">
    <property type="entry name" value="ADENYLOSUCCINATE LYASE"/>
    <property type="match status" value="1"/>
</dbReference>
<dbReference type="Gene3D" id="1.10.275.10">
    <property type="entry name" value="Fumarase/aspartase (N-terminal domain)"/>
    <property type="match status" value="1"/>
</dbReference>
<dbReference type="Pfam" id="PF08328">
    <property type="entry name" value="ASL_C"/>
    <property type="match status" value="1"/>
</dbReference>
<dbReference type="InterPro" id="IPR047136">
    <property type="entry name" value="PurB_bact"/>
</dbReference>
<dbReference type="GO" id="GO:0070626">
    <property type="term" value="F:(S)-2-(5-amino-1-(5-phospho-D-ribosyl)imidazole-4-carboxamido) succinate lyase (fumarate-forming) activity"/>
    <property type="evidence" value="ECO:0007669"/>
    <property type="project" value="RHEA"/>
</dbReference>
<evidence type="ECO:0000313" key="16">
    <source>
        <dbReference type="EMBL" id="OAZ04526.1"/>
    </source>
</evidence>
<dbReference type="AlphaFoldDB" id="A0A199XTF6"/>
<reference evidence="16 17" key="1">
    <citation type="submission" date="2016-06" db="EMBL/GenBank/DDBJ databases">
        <title>Draft genome sequence of Flavobacterium succinicans strain DD5b.</title>
        <authorList>
            <person name="Poehlein A."/>
            <person name="Daniel R."/>
            <person name="Simeonova D.D."/>
        </authorList>
    </citation>
    <scope>NUCLEOTIDE SEQUENCE [LARGE SCALE GENOMIC DNA]</scope>
    <source>
        <strain evidence="16 17">DD5b</strain>
    </source>
</reference>
<dbReference type="SUPFAM" id="SSF48557">
    <property type="entry name" value="L-aspartase-like"/>
    <property type="match status" value="1"/>
</dbReference>
<evidence type="ECO:0000259" key="15">
    <source>
        <dbReference type="Pfam" id="PF08328"/>
    </source>
</evidence>
<dbReference type="PRINTS" id="PR00149">
    <property type="entry name" value="FUMRATELYASE"/>
</dbReference>
<evidence type="ECO:0000256" key="11">
    <source>
        <dbReference type="ARBA" id="ARBA00049115"/>
    </source>
</evidence>
<name>A0A199XTF6_9FLAO</name>
<evidence type="ECO:0000256" key="2">
    <source>
        <dbReference type="ARBA" id="ARBA00004734"/>
    </source>
</evidence>
<comment type="similarity">
    <text evidence="3 13">Belongs to the lyase 1 family. Adenylosuccinate lyase subfamily.</text>
</comment>
<dbReference type="Gene3D" id="1.20.200.10">
    <property type="entry name" value="Fumarase/aspartase (Central domain)"/>
    <property type="match status" value="1"/>
</dbReference>
<feature type="domain" description="Adenylosuccinate lyase PurB C-terminal" evidence="15">
    <location>
        <begin position="331"/>
        <end position="446"/>
    </location>
</feature>
<dbReference type="InterPro" id="IPR013539">
    <property type="entry name" value="PurB_C"/>
</dbReference>
<dbReference type="OrthoDB" id="9768878at2"/>
<dbReference type="InterPro" id="IPR000362">
    <property type="entry name" value="Fumarate_lyase_fam"/>
</dbReference>
<dbReference type="GO" id="GO:0044208">
    <property type="term" value="P:'de novo' AMP biosynthetic process"/>
    <property type="evidence" value="ECO:0007669"/>
    <property type="project" value="UniProtKB-UniPathway"/>
</dbReference>
<evidence type="ECO:0000256" key="10">
    <source>
        <dbReference type="ARBA" id="ARBA00030717"/>
    </source>
</evidence>
<dbReference type="InterPro" id="IPR022761">
    <property type="entry name" value="Fumarate_lyase_N"/>
</dbReference>
<comment type="pathway">
    <text evidence="1 13">Purine metabolism; IMP biosynthesis via de novo pathway; 5-amino-1-(5-phospho-D-ribosyl)imidazole-4-carboxamide from 5-amino-1-(5-phospho-D-ribosyl)imidazole-4-carboxylate: step 2/2.</text>
</comment>
<dbReference type="Proteomes" id="UP000093807">
    <property type="component" value="Unassembled WGS sequence"/>
</dbReference>
<keyword evidence="17" id="KW-1185">Reference proteome</keyword>
<dbReference type="EC" id="4.3.2.2" evidence="4 12"/>
<dbReference type="Pfam" id="PF00206">
    <property type="entry name" value="Lyase_1"/>
    <property type="match status" value="1"/>
</dbReference>
<dbReference type="PANTHER" id="PTHR43411:SF1">
    <property type="entry name" value="ADENYLOSUCCINATE LYASE"/>
    <property type="match status" value="1"/>
</dbReference>
<dbReference type="PROSITE" id="PS00163">
    <property type="entry name" value="FUMARATE_LYASES"/>
    <property type="match status" value="1"/>
</dbReference>
<evidence type="ECO:0000256" key="5">
    <source>
        <dbReference type="ARBA" id="ARBA00017058"/>
    </source>
</evidence>
<evidence type="ECO:0000256" key="9">
    <source>
        <dbReference type="ARBA" id="ARBA00025012"/>
    </source>
</evidence>
<comment type="catalytic activity">
    <reaction evidence="11">
        <text>N(6)-(1,2-dicarboxyethyl)-AMP = fumarate + AMP</text>
        <dbReference type="Rhea" id="RHEA:16853"/>
        <dbReference type="ChEBI" id="CHEBI:29806"/>
        <dbReference type="ChEBI" id="CHEBI:57567"/>
        <dbReference type="ChEBI" id="CHEBI:456215"/>
        <dbReference type="EC" id="4.3.2.2"/>
    </reaction>
    <physiologicalReaction direction="left-to-right" evidence="11">
        <dbReference type="Rhea" id="RHEA:16854"/>
    </physiologicalReaction>
</comment>
<evidence type="ECO:0000256" key="12">
    <source>
        <dbReference type="NCBIfam" id="TIGR00928"/>
    </source>
</evidence>
<dbReference type="PATRIC" id="fig|29536.5.peg.1127"/>
<evidence type="ECO:0000256" key="13">
    <source>
        <dbReference type="RuleBase" id="RU361172"/>
    </source>
</evidence>
<dbReference type="InterPro" id="IPR008948">
    <property type="entry name" value="L-Aspartase-like"/>
</dbReference>
<evidence type="ECO:0000256" key="6">
    <source>
        <dbReference type="ARBA" id="ARBA00022755"/>
    </source>
</evidence>
<dbReference type="UniPathway" id="UPA00074">
    <property type="reaction ID" value="UER00132"/>
</dbReference>
<dbReference type="UniPathway" id="UPA00075">
    <property type="reaction ID" value="UER00336"/>
</dbReference>